<feature type="domain" description="ABC-type transport auxiliary lipoprotein component" evidence="2">
    <location>
        <begin position="62"/>
        <end position="209"/>
    </location>
</feature>
<dbReference type="Gene3D" id="3.40.50.10610">
    <property type="entry name" value="ABC-type transport auxiliary lipoprotein component"/>
    <property type="match status" value="1"/>
</dbReference>
<evidence type="ECO:0000313" key="3">
    <source>
        <dbReference type="EMBL" id="GAA4321348.1"/>
    </source>
</evidence>
<protein>
    <submittedName>
        <fullName evidence="3">PqiC family protein</fullName>
    </submittedName>
</protein>
<evidence type="ECO:0000259" key="2">
    <source>
        <dbReference type="Pfam" id="PF03886"/>
    </source>
</evidence>
<proteinExistence type="predicted"/>
<dbReference type="PROSITE" id="PS51257">
    <property type="entry name" value="PROKAR_LIPOPROTEIN"/>
    <property type="match status" value="1"/>
</dbReference>
<feature type="chain" id="PRO_5046767751" evidence="1">
    <location>
        <begin position="21"/>
        <end position="227"/>
    </location>
</feature>
<keyword evidence="1" id="KW-0732">Signal</keyword>
<keyword evidence="4" id="KW-1185">Reference proteome</keyword>
<dbReference type="Pfam" id="PF03886">
    <property type="entry name" value="ABC_trans_aux"/>
    <property type="match status" value="1"/>
</dbReference>
<dbReference type="RefSeq" id="WP_345245121.1">
    <property type="nucleotide sequence ID" value="NZ_BAABFO010000001.1"/>
</dbReference>
<accession>A0ABP8GCC3</accession>
<dbReference type="Proteomes" id="UP001501671">
    <property type="component" value="Unassembled WGS sequence"/>
</dbReference>
<dbReference type="InterPro" id="IPR005586">
    <property type="entry name" value="ABC_trans_aux"/>
</dbReference>
<feature type="signal peptide" evidence="1">
    <location>
        <begin position="1"/>
        <end position="20"/>
    </location>
</feature>
<evidence type="ECO:0000313" key="4">
    <source>
        <dbReference type="Proteomes" id="UP001501671"/>
    </source>
</evidence>
<sequence>MKIPAAPHAAAAVLAALALAGCASPEPPRIYTLQADAPASAAGAGRSATSAAAPGATAIPVPDAGAAPAFVDIAPVVVPERMRRRQIMLRDDAARLRVLEQDRWAASLPDELHDAIAAGLKARYGMVDVSQTGLAGGRPVYRISIEFSALDAREGGDVSAAVAWSVRPLADTRAGLVCHLDLGVPAGDTIGAVVAAHQRLVGELVDALAASRRAAEQGGAAPSWAAG</sequence>
<evidence type="ECO:0000256" key="1">
    <source>
        <dbReference type="SAM" id="SignalP"/>
    </source>
</evidence>
<gene>
    <name evidence="3" type="ORF">GCM10023144_00510</name>
</gene>
<comment type="caution">
    <text evidence="3">The sequence shown here is derived from an EMBL/GenBank/DDBJ whole genome shotgun (WGS) entry which is preliminary data.</text>
</comment>
<reference evidence="4" key="1">
    <citation type="journal article" date="2019" name="Int. J. Syst. Evol. Microbiol.">
        <title>The Global Catalogue of Microorganisms (GCM) 10K type strain sequencing project: providing services to taxonomists for standard genome sequencing and annotation.</title>
        <authorList>
            <consortium name="The Broad Institute Genomics Platform"/>
            <consortium name="The Broad Institute Genome Sequencing Center for Infectious Disease"/>
            <person name="Wu L."/>
            <person name="Ma J."/>
        </authorList>
    </citation>
    <scope>NUCLEOTIDE SEQUENCE [LARGE SCALE GENOMIC DNA]</scope>
    <source>
        <strain evidence="4">JCM 17666</strain>
    </source>
</reference>
<dbReference type="SUPFAM" id="SSF159594">
    <property type="entry name" value="XCC0632-like"/>
    <property type="match status" value="1"/>
</dbReference>
<name>A0ABP8GCC3_9BURK</name>
<dbReference type="EMBL" id="BAABFO010000001">
    <property type="protein sequence ID" value="GAA4321348.1"/>
    <property type="molecule type" value="Genomic_DNA"/>
</dbReference>
<organism evidence="3 4">
    <name type="scientific">Pigmentiphaga soli</name>
    <dbReference type="NCBI Taxonomy" id="1007095"/>
    <lineage>
        <taxon>Bacteria</taxon>
        <taxon>Pseudomonadati</taxon>
        <taxon>Pseudomonadota</taxon>
        <taxon>Betaproteobacteria</taxon>
        <taxon>Burkholderiales</taxon>
        <taxon>Alcaligenaceae</taxon>
        <taxon>Pigmentiphaga</taxon>
    </lineage>
</organism>